<dbReference type="Proteomes" id="UP000177445">
    <property type="component" value="Chromosome"/>
</dbReference>
<evidence type="ECO:0008006" key="3">
    <source>
        <dbReference type="Google" id="ProtNLM"/>
    </source>
</evidence>
<dbReference type="KEGG" id="msq:BKP64_08700"/>
<accession>A0A1D9GKR1</accession>
<gene>
    <name evidence="1" type="ORF">BKP64_08700</name>
</gene>
<dbReference type="AlphaFoldDB" id="A0A1D9GKR1"/>
<dbReference type="InterPro" id="IPR029058">
    <property type="entry name" value="AB_hydrolase_fold"/>
</dbReference>
<proteinExistence type="predicted"/>
<name>A0A1D9GKR1_9GAMM</name>
<sequence>MFKKTLISLAVASSLGLTGCFDSGDTGANANPDYKISNPDFTGKTWPIFNPVTSELPVPSDLQFEQGANADGTLSGSTDNPITNALDYMDGSSTTAQFDIKLSGSINPETVVAQPIIDAGAGTPAPNPNQNVFLLSLNFPGGDALLNSSSYYTDLIAELAESGDITEVLDRESFPGETPTFDLGLAFAALQAAPGPDTAAAVFDFNNEFRAEVVSLDGGVDNVLRITPLRPLDPKKKYLVVVTDEVKDSLGQSLVGSPSYQNISNPDEPLGTSSLEPVRGAIQGWEALAAGYFSALTNTSREAASMPPLSAENVALSLTFTTGGTTDVLEAATSPAQFFYKSAIKTTRQNAIAEYLAANADTFETLDPSTQWGTLDAVADGAVASIGDANLRASAAGTETALAGTDFSNPEPREIGTQFIEATRVPSAGLGLPEAGSVFQTSLELPYYLKTPTDTDPSNLNLPWSASTIVGGAIDPSGETPPSDKVTFRFPFATENATPVNVPMLVSVPDPSNVIPGGGGATCGMAKPWDVVVYQHGIFGNRSHSLALANQLGNFCFVTVAIDLPLHGIAPTLATGDPDPSIALSVDKTLVDGSFVDSPLPMNERHFGWGQDASGSPTRMVYSTDPEEALGYSAQFFLNLSNLPAARDNNRQGVVDLLNLNASLVNLNDIDLDNSDLDGDPTTRGDAQRDVNVQPDGTGGSQVYFVGHSLGGILGTSLVSLVNDTAQAATIGNENIVPFNAAALVTPGAGIAKLLENSPSIGATVLAGLGQAGLTQGTSNLELFLNVAQATLDSAEPHNFGESIVNSGSKVYLNEIYGDGSDRSTQDQTIPVAADVAYAGTYTRPLGDALPAPLAGTEPLFMNLEADTISATGGLTANVNAVRFEAGTHTTIIKPETAAQEAVFADMATNIISFFMNDGTSIQFNNANFVKAEAPSPENP</sequence>
<dbReference type="SUPFAM" id="SSF53474">
    <property type="entry name" value="alpha/beta-Hydrolases"/>
    <property type="match status" value="1"/>
</dbReference>
<protein>
    <recommendedName>
        <fullName evidence="3">Bacterial virulence factor lipase N-terminal domain-containing protein</fullName>
    </recommendedName>
</protein>
<dbReference type="Gene3D" id="3.40.50.1820">
    <property type="entry name" value="alpha/beta hydrolase"/>
    <property type="match status" value="1"/>
</dbReference>
<dbReference type="STRING" id="1874317.BKP64_08700"/>
<evidence type="ECO:0000313" key="2">
    <source>
        <dbReference type="Proteomes" id="UP000177445"/>
    </source>
</evidence>
<dbReference type="RefSeq" id="WP_070968608.1">
    <property type="nucleotide sequence ID" value="NZ_CP017715.1"/>
</dbReference>
<dbReference type="EMBL" id="CP017715">
    <property type="protein sequence ID" value="AOY88236.1"/>
    <property type="molecule type" value="Genomic_DNA"/>
</dbReference>
<dbReference type="OrthoDB" id="5477453at2"/>
<reference evidence="1 2" key="1">
    <citation type="submission" date="2016-10" db="EMBL/GenBank/DDBJ databases">
        <title>Marinobacter salinus sp. nov., a moderately halophilic bacterium isolated from a tidal flat environment.</title>
        <authorList>
            <person name="Park S.-J."/>
        </authorList>
    </citation>
    <scope>NUCLEOTIDE SEQUENCE [LARGE SCALE GENOMIC DNA]</scope>
    <source>
        <strain evidence="1 2">Hb8</strain>
    </source>
</reference>
<dbReference type="PROSITE" id="PS51257">
    <property type="entry name" value="PROKAR_LIPOPROTEIN"/>
    <property type="match status" value="1"/>
</dbReference>
<evidence type="ECO:0000313" key="1">
    <source>
        <dbReference type="EMBL" id="AOY88236.1"/>
    </source>
</evidence>
<keyword evidence="2" id="KW-1185">Reference proteome</keyword>
<organism evidence="1 2">
    <name type="scientific">Marinobacter salinus</name>
    <dbReference type="NCBI Taxonomy" id="1874317"/>
    <lineage>
        <taxon>Bacteria</taxon>
        <taxon>Pseudomonadati</taxon>
        <taxon>Pseudomonadota</taxon>
        <taxon>Gammaproteobacteria</taxon>
        <taxon>Pseudomonadales</taxon>
        <taxon>Marinobacteraceae</taxon>
        <taxon>Marinobacter</taxon>
    </lineage>
</organism>